<reference evidence="1 2" key="1">
    <citation type="submission" date="2023-01" db="EMBL/GenBank/DDBJ databases">
        <title>Novel species of the genus Asticcacaulis isolated from rivers.</title>
        <authorList>
            <person name="Lu H."/>
        </authorList>
    </citation>
    <scope>NUCLEOTIDE SEQUENCE [LARGE SCALE GENOMIC DNA]</scope>
    <source>
        <strain evidence="1 2">LKC15W</strain>
    </source>
</reference>
<accession>A0ABT5HHX4</accession>
<keyword evidence="2" id="KW-1185">Reference proteome</keyword>
<comment type="caution">
    <text evidence="1">The sequence shown here is derived from an EMBL/GenBank/DDBJ whole genome shotgun (WGS) entry which is preliminary data.</text>
</comment>
<dbReference type="EMBL" id="JAQQKV010000001">
    <property type="protein sequence ID" value="MDC7675204.1"/>
    <property type="molecule type" value="Genomic_DNA"/>
</dbReference>
<evidence type="ECO:0000313" key="1">
    <source>
        <dbReference type="EMBL" id="MDC7675204.1"/>
    </source>
</evidence>
<sequence>MPSKLARKPANNSGSNDLQYDDFVDRLVNALEYLSREAKAANLTSISEVITDAAQKSLDIYVTQKWAELEQALQGQSSELKSKMN</sequence>
<organism evidence="1 2">
    <name type="scientific">Asticcacaulis machinosus</name>
    <dbReference type="NCBI Taxonomy" id="2984211"/>
    <lineage>
        <taxon>Bacteria</taxon>
        <taxon>Pseudomonadati</taxon>
        <taxon>Pseudomonadota</taxon>
        <taxon>Alphaproteobacteria</taxon>
        <taxon>Caulobacterales</taxon>
        <taxon>Caulobacteraceae</taxon>
        <taxon>Asticcacaulis</taxon>
    </lineage>
</organism>
<name>A0ABT5HHX4_9CAUL</name>
<evidence type="ECO:0000313" key="2">
    <source>
        <dbReference type="Proteomes" id="UP001218579"/>
    </source>
</evidence>
<dbReference type="Proteomes" id="UP001218579">
    <property type="component" value="Unassembled WGS sequence"/>
</dbReference>
<dbReference type="RefSeq" id="WP_272743515.1">
    <property type="nucleotide sequence ID" value="NZ_JAQQKV010000001.1"/>
</dbReference>
<protein>
    <submittedName>
        <fullName evidence="1">Uncharacterized protein</fullName>
    </submittedName>
</protein>
<proteinExistence type="predicted"/>
<gene>
    <name evidence="1" type="ORF">PQU98_03630</name>
</gene>